<evidence type="ECO:0000259" key="3">
    <source>
        <dbReference type="Pfam" id="PF13511"/>
    </source>
</evidence>
<dbReference type="EMBL" id="FZOG01000002">
    <property type="protein sequence ID" value="SNS35200.1"/>
    <property type="molecule type" value="Genomic_DNA"/>
</dbReference>
<reference evidence="5" key="1">
    <citation type="submission" date="2017-06" db="EMBL/GenBank/DDBJ databases">
        <authorList>
            <person name="Varghese N."/>
            <person name="Submissions S."/>
        </authorList>
    </citation>
    <scope>NUCLEOTIDE SEQUENCE [LARGE SCALE GENOMIC DNA]</scope>
    <source>
        <strain evidence="5">CIP 108523</strain>
    </source>
</reference>
<feature type="chain" id="PRO_5012828185" description="DUF4124 domain-containing protein" evidence="2">
    <location>
        <begin position="19"/>
        <end position="190"/>
    </location>
</feature>
<dbReference type="InterPro" id="IPR025392">
    <property type="entry name" value="DUF4124"/>
</dbReference>
<dbReference type="Pfam" id="PF13511">
    <property type="entry name" value="DUF4124"/>
    <property type="match status" value="1"/>
</dbReference>
<sequence length="190" mass="20382">MRTLVACLILAAALPASAQIYKYTDANGNTVFTNEPPQGVDTETIELPKTNTVEMQTPKQPTSEASDNAPAQVQASYQVLELTGLPDEAALRANNGTFSVGVNIQPRLSPAHRLQLLLDGQPYGEPSNVPRLQLNNVDRGEHSLAVQVISTSGTVQQSETSTFTVQRVNTNNSPAFTPKPKPTPRPKPAP</sequence>
<dbReference type="AlphaFoldDB" id="A0A239DRU4"/>
<name>A0A239DRU4_9PSED</name>
<protein>
    <recommendedName>
        <fullName evidence="3">DUF4124 domain-containing protein</fullName>
    </recommendedName>
</protein>
<feature type="region of interest" description="Disordered" evidence="1">
    <location>
        <begin position="49"/>
        <end position="70"/>
    </location>
</feature>
<keyword evidence="5" id="KW-1185">Reference proteome</keyword>
<gene>
    <name evidence="4" type="ORF">SAMN05216255_2409</name>
</gene>
<organism evidence="4 5">
    <name type="scientific">Pseudomonas segetis</name>
    <dbReference type="NCBI Taxonomy" id="298908"/>
    <lineage>
        <taxon>Bacteria</taxon>
        <taxon>Pseudomonadati</taxon>
        <taxon>Pseudomonadota</taxon>
        <taxon>Gammaproteobacteria</taxon>
        <taxon>Pseudomonadales</taxon>
        <taxon>Pseudomonadaceae</taxon>
        <taxon>Pseudomonas</taxon>
    </lineage>
</organism>
<evidence type="ECO:0000313" key="5">
    <source>
        <dbReference type="Proteomes" id="UP000242915"/>
    </source>
</evidence>
<accession>A0A239DRU4</accession>
<dbReference type="Proteomes" id="UP000242915">
    <property type="component" value="Unassembled WGS sequence"/>
</dbReference>
<dbReference type="RefSeq" id="WP_089359890.1">
    <property type="nucleotide sequence ID" value="NZ_FZOG01000002.1"/>
</dbReference>
<feature type="region of interest" description="Disordered" evidence="1">
    <location>
        <begin position="168"/>
        <end position="190"/>
    </location>
</feature>
<feature type="signal peptide" evidence="2">
    <location>
        <begin position="1"/>
        <end position="18"/>
    </location>
</feature>
<evidence type="ECO:0000256" key="1">
    <source>
        <dbReference type="SAM" id="MobiDB-lite"/>
    </source>
</evidence>
<evidence type="ECO:0000313" key="4">
    <source>
        <dbReference type="EMBL" id="SNS35200.1"/>
    </source>
</evidence>
<evidence type="ECO:0000256" key="2">
    <source>
        <dbReference type="SAM" id="SignalP"/>
    </source>
</evidence>
<proteinExistence type="predicted"/>
<keyword evidence="2" id="KW-0732">Signal</keyword>
<feature type="domain" description="DUF4124" evidence="3">
    <location>
        <begin position="7"/>
        <end position="60"/>
    </location>
</feature>
<feature type="compositionally biased region" description="Pro residues" evidence="1">
    <location>
        <begin position="177"/>
        <end position="190"/>
    </location>
</feature>